<evidence type="ECO:0000313" key="2">
    <source>
        <dbReference type="EMBL" id="KJY83189.1"/>
    </source>
</evidence>
<proteinExistence type="predicted"/>
<comment type="caution">
    <text evidence="2">The sequence shown here is derived from an EMBL/GenBank/DDBJ whole genome shotgun (WGS) entry which is preliminary data.</text>
</comment>
<dbReference type="SUPFAM" id="SSF117856">
    <property type="entry name" value="AF0104/ALDC/Ptd012-like"/>
    <property type="match status" value="1"/>
</dbReference>
<dbReference type="RefSeq" id="WP_045955427.1">
    <property type="nucleotide sequence ID" value="NZ_JXXV01000016.1"/>
</dbReference>
<dbReference type="PANTHER" id="PTHR34988:SF1">
    <property type="entry name" value="DNA-BINDING PROTEIN"/>
    <property type="match status" value="1"/>
</dbReference>
<name>A0A0F4NJV7_9VIBR</name>
<dbReference type="Proteomes" id="UP000033673">
    <property type="component" value="Unassembled WGS sequence"/>
</dbReference>
<organism evidence="2 3">
    <name type="scientific">Vibrio galatheae</name>
    <dbReference type="NCBI Taxonomy" id="579748"/>
    <lineage>
        <taxon>Bacteria</taxon>
        <taxon>Pseudomonadati</taxon>
        <taxon>Pseudomonadota</taxon>
        <taxon>Gammaproteobacteria</taxon>
        <taxon>Vibrionales</taxon>
        <taxon>Vibrionaceae</taxon>
        <taxon>Vibrio</taxon>
    </lineage>
</organism>
<dbReference type="GO" id="GO:0003677">
    <property type="term" value="F:DNA binding"/>
    <property type="evidence" value="ECO:0007669"/>
    <property type="project" value="UniProtKB-KW"/>
</dbReference>
<dbReference type="PANTHER" id="PTHR34988">
    <property type="entry name" value="PROTEIN, PUTATIVE-RELATED"/>
    <property type="match status" value="1"/>
</dbReference>
<gene>
    <name evidence="2" type="ORF">TW81_09265</name>
</gene>
<dbReference type="Gene3D" id="3.30.1330.80">
    <property type="entry name" value="Hypothetical protein, similar to alpha- acetolactate decarboxylase, domain 2"/>
    <property type="match status" value="1"/>
</dbReference>
<reference evidence="2 3" key="1">
    <citation type="journal article" date="2015" name="BMC Genomics">
        <title>Genome mining reveals unlocked bioactive potential of marine Gram-negative bacteria.</title>
        <authorList>
            <person name="Machado H."/>
            <person name="Sonnenschein E.C."/>
            <person name="Melchiorsen J."/>
            <person name="Gram L."/>
        </authorList>
    </citation>
    <scope>NUCLEOTIDE SEQUENCE [LARGE SCALE GENOMIC DNA]</scope>
    <source>
        <strain evidence="2 3">S2757</strain>
    </source>
</reference>
<dbReference type="STRING" id="579748.TW81_09265"/>
<dbReference type="InterPro" id="IPR005175">
    <property type="entry name" value="PPC_dom"/>
</dbReference>
<protein>
    <submittedName>
        <fullName evidence="2">DNA-binding protein</fullName>
    </submittedName>
</protein>
<keyword evidence="3" id="KW-1185">Reference proteome</keyword>
<evidence type="ECO:0000259" key="1">
    <source>
        <dbReference type="PROSITE" id="PS51742"/>
    </source>
</evidence>
<feature type="domain" description="PPC" evidence="1">
    <location>
        <begin position="1"/>
        <end position="130"/>
    </location>
</feature>
<evidence type="ECO:0000313" key="3">
    <source>
        <dbReference type="Proteomes" id="UP000033673"/>
    </source>
</evidence>
<dbReference type="AlphaFoldDB" id="A0A0F4NJV7"/>
<dbReference type="PATRIC" id="fig|579748.3.peg.1907"/>
<dbReference type="Pfam" id="PF03479">
    <property type="entry name" value="PCC"/>
    <property type="match status" value="1"/>
</dbReference>
<keyword evidence="2" id="KW-0238">DNA-binding</keyword>
<dbReference type="OrthoDB" id="552202at2"/>
<dbReference type="PROSITE" id="PS51742">
    <property type="entry name" value="PPC"/>
    <property type="match status" value="1"/>
</dbReference>
<dbReference type="EMBL" id="JXXV01000016">
    <property type="protein sequence ID" value="KJY83189.1"/>
    <property type="molecule type" value="Genomic_DNA"/>
</dbReference>
<sequence length="133" mass="14539">MITPIAVRLTKGQDLKLYIQQLVTEHNIHAGTIASCVGCFTQTTMRLAGATDTLQLHELVEIVSVMGTLTAEHQHIHIAVAKKDGSVVGGHLMAGCLVDTTVELILHRYDNHNFSREYDQSTGFTELVVSKAL</sequence>
<accession>A0A0F4NJV7</accession>
<dbReference type="CDD" id="cd11378">
    <property type="entry name" value="DUF296"/>
    <property type="match status" value="1"/>
</dbReference>